<dbReference type="OrthoDB" id="410267at2759"/>
<name>A0A0M9VVY9_ESCWE</name>
<feature type="transmembrane region" description="Helical" evidence="6">
    <location>
        <begin position="360"/>
        <end position="383"/>
    </location>
</feature>
<feature type="transmembrane region" description="Helical" evidence="6">
    <location>
        <begin position="6"/>
        <end position="25"/>
    </location>
</feature>
<reference evidence="8 9" key="1">
    <citation type="submission" date="2015-07" db="EMBL/GenBank/DDBJ databases">
        <title>The genome of the fungus Escovopsis weberi, a specialized disease agent of ant agriculture.</title>
        <authorList>
            <person name="de Man T.J."/>
            <person name="Stajich J.E."/>
            <person name="Kubicek C.P."/>
            <person name="Chenthamara K."/>
            <person name="Atanasova L."/>
            <person name="Druzhinina I.S."/>
            <person name="Birnbaum S."/>
            <person name="Barribeau S.M."/>
            <person name="Teiling C."/>
            <person name="Suen G."/>
            <person name="Currie C."/>
            <person name="Gerardo N.M."/>
        </authorList>
    </citation>
    <scope>NUCLEOTIDE SEQUENCE [LARGE SCALE GENOMIC DNA]</scope>
</reference>
<protein>
    <submittedName>
        <fullName evidence="8">Putative membrane protein</fullName>
    </submittedName>
</protein>
<feature type="domain" description="Nodulin-like" evidence="7">
    <location>
        <begin position="10"/>
        <end position="193"/>
    </location>
</feature>
<feature type="transmembrane region" description="Helical" evidence="6">
    <location>
        <begin position="165"/>
        <end position="184"/>
    </location>
</feature>
<dbReference type="PANTHER" id="PTHR21576:SF158">
    <property type="entry name" value="RIBOSOMAL RNA-PROCESSING PROTEIN 12-LIKE CONSERVED DOMAIN-CONTAINING PROTEIN"/>
    <property type="match status" value="1"/>
</dbReference>
<accession>A0A0M9VVY9</accession>
<feature type="transmembrane region" description="Helical" evidence="6">
    <location>
        <begin position="421"/>
        <end position="442"/>
    </location>
</feature>
<evidence type="ECO:0000313" key="9">
    <source>
        <dbReference type="Proteomes" id="UP000053831"/>
    </source>
</evidence>
<feature type="transmembrane region" description="Helical" evidence="6">
    <location>
        <begin position="71"/>
        <end position="88"/>
    </location>
</feature>
<feature type="transmembrane region" description="Helical" evidence="6">
    <location>
        <begin position="140"/>
        <end position="158"/>
    </location>
</feature>
<dbReference type="Pfam" id="PF06813">
    <property type="entry name" value="Nodulin-like"/>
    <property type="match status" value="1"/>
</dbReference>
<dbReference type="GO" id="GO:0000329">
    <property type="term" value="C:fungal-type vacuole membrane"/>
    <property type="evidence" value="ECO:0007669"/>
    <property type="project" value="TreeGrafter"/>
</dbReference>
<evidence type="ECO:0000259" key="7">
    <source>
        <dbReference type="Pfam" id="PF06813"/>
    </source>
</evidence>
<feature type="transmembrane region" description="Helical" evidence="6">
    <location>
        <begin position="395"/>
        <end position="414"/>
    </location>
</feature>
<keyword evidence="9" id="KW-1185">Reference proteome</keyword>
<evidence type="ECO:0000256" key="1">
    <source>
        <dbReference type="ARBA" id="ARBA00004141"/>
    </source>
</evidence>
<proteinExistence type="predicted"/>
<feature type="transmembrane region" description="Helical" evidence="6">
    <location>
        <begin position="293"/>
        <end position="316"/>
    </location>
</feature>
<keyword evidence="2 6" id="KW-0812">Transmembrane</keyword>
<dbReference type="AlphaFoldDB" id="A0A0M9VVY9"/>
<evidence type="ECO:0000256" key="4">
    <source>
        <dbReference type="ARBA" id="ARBA00023136"/>
    </source>
</evidence>
<keyword evidence="4 6" id="KW-0472">Membrane</keyword>
<evidence type="ECO:0000313" key="8">
    <source>
        <dbReference type="EMBL" id="KOS21485.1"/>
    </source>
</evidence>
<organism evidence="8 9">
    <name type="scientific">Escovopsis weberi</name>
    <dbReference type="NCBI Taxonomy" id="150374"/>
    <lineage>
        <taxon>Eukaryota</taxon>
        <taxon>Fungi</taxon>
        <taxon>Dikarya</taxon>
        <taxon>Ascomycota</taxon>
        <taxon>Pezizomycotina</taxon>
        <taxon>Sordariomycetes</taxon>
        <taxon>Hypocreomycetidae</taxon>
        <taxon>Hypocreales</taxon>
        <taxon>Hypocreaceae</taxon>
        <taxon>Escovopsis</taxon>
    </lineage>
</organism>
<feature type="transmembrane region" description="Helical" evidence="6">
    <location>
        <begin position="45"/>
        <end position="65"/>
    </location>
</feature>
<sequence length="504" mass="54318">MLRGRLIASAAATVISLACGTNYVYSAWAPQFADRLKLSATESNLIGLFGNLGMYTLGVPVGMLVDQRGPRLAVLAGAILLAVGYFPLHKAFDRASGSLPVLCFFSYLTGLGGCMAFAGAVKTSALNWPLHRGTATALPLAAYGLSAFFFSMFGALLFPGDPSAFLMLLSWGTFILTFSGYFFLNVYSQASYQPVPGREADPRSFVVEDPSRDSEPGTSSSSPMTRDSRSKQSHVPLAPELAPPDPPGSRVTDTGSPARHVARDGESSALVNETSPLLSNAPVAEESGRSSNLFIIMAILAGVGLMTIKLALAYLVTLSNIGNNANALWRHYDSSVDDDFLLSHRIGSDLLTKQLRASRIWCLAAACSVFLVAQLCAICISNPQLLGFTSSLSGLAYGMLFGVFPSIVAETFGIRGLSQNWGFMTMSPVLSSNFFNLLYGMIYDRHSIIHPNGQRVCDEGLDCYREAYYISFAACSIGLSVTLWVIHHQWQVLQREKAKGDQED</sequence>
<dbReference type="PANTHER" id="PTHR21576">
    <property type="entry name" value="UNCHARACTERIZED NODULIN-LIKE PROTEIN"/>
    <property type="match status" value="1"/>
</dbReference>
<keyword evidence="3 6" id="KW-1133">Transmembrane helix</keyword>
<dbReference type="EMBL" id="LGSR01000008">
    <property type="protein sequence ID" value="KOS21485.1"/>
    <property type="molecule type" value="Genomic_DNA"/>
</dbReference>
<comment type="caution">
    <text evidence="8">The sequence shown here is derived from an EMBL/GenBank/DDBJ whole genome shotgun (WGS) entry which is preliminary data.</text>
</comment>
<dbReference type="InterPro" id="IPR010658">
    <property type="entry name" value="Nodulin-like"/>
</dbReference>
<feature type="transmembrane region" description="Helical" evidence="6">
    <location>
        <begin position="100"/>
        <end position="120"/>
    </location>
</feature>
<feature type="transmembrane region" description="Helical" evidence="6">
    <location>
        <begin position="468"/>
        <end position="486"/>
    </location>
</feature>
<evidence type="ECO:0000256" key="3">
    <source>
        <dbReference type="ARBA" id="ARBA00022989"/>
    </source>
</evidence>
<comment type="subcellular location">
    <subcellularLocation>
        <location evidence="1">Membrane</location>
        <topology evidence="1">Multi-pass membrane protein</topology>
    </subcellularLocation>
</comment>
<evidence type="ECO:0000256" key="6">
    <source>
        <dbReference type="SAM" id="Phobius"/>
    </source>
</evidence>
<feature type="region of interest" description="Disordered" evidence="5">
    <location>
        <begin position="197"/>
        <end position="271"/>
    </location>
</feature>
<dbReference type="Proteomes" id="UP000053831">
    <property type="component" value="Unassembled WGS sequence"/>
</dbReference>
<dbReference type="PROSITE" id="PS51257">
    <property type="entry name" value="PROKAR_LIPOPROTEIN"/>
    <property type="match status" value="1"/>
</dbReference>
<dbReference type="InterPro" id="IPR036259">
    <property type="entry name" value="MFS_trans_sf"/>
</dbReference>
<dbReference type="SUPFAM" id="SSF103473">
    <property type="entry name" value="MFS general substrate transporter"/>
    <property type="match status" value="1"/>
</dbReference>
<dbReference type="Gene3D" id="1.20.1250.20">
    <property type="entry name" value="MFS general substrate transporter like domains"/>
    <property type="match status" value="2"/>
</dbReference>
<dbReference type="STRING" id="150374.A0A0M9VVY9"/>
<evidence type="ECO:0000256" key="2">
    <source>
        <dbReference type="ARBA" id="ARBA00022692"/>
    </source>
</evidence>
<evidence type="ECO:0000256" key="5">
    <source>
        <dbReference type="SAM" id="MobiDB-lite"/>
    </source>
</evidence>
<gene>
    <name evidence="8" type="ORF">ESCO_005265</name>
</gene>